<proteinExistence type="predicted"/>
<dbReference type="PRINTS" id="PR00412">
    <property type="entry name" value="EPOXHYDRLASE"/>
</dbReference>
<feature type="domain" description="AB hydrolase-1" evidence="1">
    <location>
        <begin position="36"/>
        <end position="269"/>
    </location>
</feature>
<organism evidence="2 3">
    <name type="scientific">Alkalihalobacterium chitinilyticum</name>
    <dbReference type="NCBI Taxonomy" id="2980103"/>
    <lineage>
        <taxon>Bacteria</taxon>
        <taxon>Bacillati</taxon>
        <taxon>Bacillota</taxon>
        <taxon>Bacilli</taxon>
        <taxon>Bacillales</taxon>
        <taxon>Bacillaceae</taxon>
        <taxon>Alkalihalobacterium</taxon>
    </lineage>
</organism>
<evidence type="ECO:0000313" key="3">
    <source>
        <dbReference type="Proteomes" id="UP001148125"/>
    </source>
</evidence>
<keyword evidence="2" id="KW-0378">Hydrolase</keyword>
<name>A0ABT5VGB1_9BACI</name>
<keyword evidence="3" id="KW-1185">Reference proteome</keyword>
<dbReference type="InterPro" id="IPR029058">
    <property type="entry name" value="AB_hydrolase_fold"/>
</dbReference>
<dbReference type="EMBL" id="JAOTPO010000009">
    <property type="protein sequence ID" value="MDE5414499.1"/>
    <property type="molecule type" value="Genomic_DNA"/>
</dbReference>
<dbReference type="InterPro" id="IPR000073">
    <property type="entry name" value="AB_hydrolase_1"/>
</dbReference>
<accession>A0ABT5VGB1</accession>
<dbReference type="PANTHER" id="PTHR43798:SF33">
    <property type="entry name" value="HYDROLASE, PUTATIVE (AFU_ORTHOLOGUE AFUA_2G14860)-RELATED"/>
    <property type="match status" value="1"/>
</dbReference>
<gene>
    <name evidence="2" type="ORF">N7Z68_14055</name>
</gene>
<dbReference type="PRINTS" id="PR00111">
    <property type="entry name" value="ABHYDROLASE"/>
</dbReference>
<protein>
    <submittedName>
        <fullName evidence="2">Alpha/beta hydrolase</fullName>
    </submittedName>
</protein>
<dbReference type="InterPro" id="IPR050266">
    <property type="entry name" value="AB_hydrolase_sf"/>
</dbReference>
<sequence>MSKQVQKVEVRRELKKQIKIKGQNVAYLDFGHTDDPVVLLIHGVPESSMLWKDIIPAIVSEGYRTIAPDLPGFGQSERFNETSSWERYEQFVTDFLNELQLEQVHIVLHDWGGLIGLRWASSNTERVNSLIITDTTFTPDYTWHKAAQIWQTPGKGEELIKQMSNKGLWFAGMKKEVPGVGEDVLEDFFQIFSSDNTRSAILELYRSGDMKKVIPYQGKLKQINKPVTIIWGEKDPYVSTDYAYKLRDQEFPHAKVHIIPDAGHFIHIEVPEATQTFVKEHFNKV</sequence>
<dbReference type="InterPro" id="IPR000639">
    <property type="entry name" value="Epox_hydrolase-like"/>
</dbReference>
<dbReference type="SUPFAM" id="SSF53474">
    <property type="entry name" value="alpha/beta-Hydrolases"/>
    <property type="match status" value="1"/>
</dbReference>
<reference evidence="2" key="1">
    <citation type="submission" date="2024-05" db="EMBL/GenBank/DDBJ databases">
        <title>Alkalihalobacillus sp. strain MEB203 novel alkaliphilic bacterium from Lonar Lake, India.</title>
        <authorList>
            <person name="Joshi A."/>
            <person name="Thite S."/>
            <person name="Mengade P."/>
        </authorList>
    </citation>
    <scope>NUCLEOTIDE SEQUENCE</scope>
    <source>
        <strain evidence="2">MEB 203</strain>
    </source>
</reference>
<dbReference type="PANTHER" id="PTHR43798">
    <property type="entry name" value="MONOACYLGLYCEROL LIPASE"/>
    <property type="match status" value="1"/>
</dbReference>
<evidence type="ECO:0000259" key="1">
    <source>
        <dbReference type="Pfam" id="PF00561"/>
    </source>
</evidence>
<comment type="caution">
    <text evidence="2">The sequence shown here is derived from an EMBL/GenBank/DDBJ whole genome shotgun (WGS) entry which is preliminary data.</text>
</comment>
<dbReference type="Gene3D" id="3.40.50.1820">
    <property type="entry name" value="alpha/beta hydrolase"/>
    <property type="match status" value="1"/>
</dbReference>
<dbReference type="GO" id="GO:0016787">
    <property type="term" value="F:hydrolase activity"/>
    <property type="evidence" value="ECO:0007669"/>
    <property type="project" value="UniProtKB-KW"/>
</dbReference>
<dbReference type="Proteomes" id="UP001148125">
    <property type="component" value="Unassembled WGS sequence"/>
</dbReference>
<dbReference type="Pfam" id="PF00561">
    <property type="entry name" value="Abhydrolase_1"/>
    <property type="match status" value="1"/>
</dbReference>
<evidence type="ECO:0000313" key="2">
    <source>
        <dbReference type="EMBL" id="MDE5414499.1"/>
    </source>
</evidence>
<dbReference type="RefSeq" id="WP_275119112.1">
    <property type="nucleotide sequence ID" value="NZ_JAOTPO010000009.1"/>
</dbReference>